<evidence type="ECO:0000313" key="5">
    <source>
        <dbReference type="Ensembl" id="ENSSFOP00015078810.1"/>
    </source>
</evidence>
<dbReference type="Gene3D" id="3.40.30.10">
    <property type="entry name" value="Glutaredoxin"/>
    <property type="match status" value="6"/>
</dbReference>
<dbReference type="CDD" id="cd02961">
    <property type="entry name" value="PDI_a_family"/>
    <property type="match status" value="1"/>
</dbReference>
<dbReference type="SUPFAM" id="SSF46565">
    <property type="entry name" value="Chaperone J-domain"/>
    <property type="match status" value="1"/>
</dbReference>
<dbReference type="Ensembl" id="ENSSFOT00015047466.1">
    <property type="protein sequence ID" value="ENSSFOP00015078810.1"/>
    <property type="gene ID" value="ENSSFOG00015002441.2"/>
</dbReference>
<dbReference type="PROSITE" id="PS00194">
    <property type="entry name" value="THIOREDOXIN_1"/>
    <property type="match status" value="2"/>
</dbReference>
<keyword evidence="2" id="KW-0472">Membrane</keyword>
<dbReference type="InterPro" id="IPR036869">
    <property type="entry name" value="J_dom_sf"/>
</dbReference>
<dbReference type="GeneTree" id="ENSGT00940000155558"/>
<evidence type="ECO:0000256" key="2">
    <source>
        <dbReference type="SAM" id="Phobius"/>
    </source>
</evidence>
<keyword evidence="2" id="KW-1133">Transmembrane helix</keyword>
<dbReference type="Pfam" id="PF00085">
    <property type="entry name" value="Thioredoxin"/>
    <property type="match status" value="4"/>
</dbReference>
<dbReference type="FunFam" id="3.40.30.10:FF:000087">
    <property type="entry name" value="DnaJ homolog subfamily C member 10"/>
    <property type="match status" value="1"/>
</dbReference>
<dbReference type="GO" id="GO:0005788">
    <property type="term" value="C:endoplasmic reticulum lumen"/>
    <property type="evidence" value="ECO:0007669"/>
    <property type="project" value="TreeGrafter"/>
</dbReference>
<feature type="domain" description="J" evidence="3">
    <location>
        <begin position="36"/>
        <end position="101"/>
    </location>
</feature>
<dbReference type="PROSITE" id="PS50076">
    <property type="entry name" value="DNAJ_2"/>
    <property type="match status" value="1"/>
</dbReference>
<dbReference type="Proteomes" id="UP000694397">
    <property type="component" value="Chromosome 21"/>
</dbReference>
<feature type="transmembrane region" description="Helical" evidence="2">
    <location>
        <begin position="12"/>
        <end position="30"/>
    </location>
</feature>
<feature type="domain" description="Thioredoxin" evidence="4">
    <location>
        <begin position="122"/>
        <end position="235"/>
    </location>
</feature>
<dbReference type="InterPro" id="IPR013766">
    <property type="entry name" value="Thioredoxin_domain"/>
</dbReference>
<dbReference type="InterPro" id="IPR001623">
    <property type="entry name" value="DnaJ_domain"/>
</dbReference>
<accession>A0A8C9WNY9</accession>
<gene>
    <name evidence="5" type="primary">DNAJC10</name>
    <name evidence="5" type="synonym">dnajc10</name>
</gene>
<evidence type="ECO:0000259" key="3">
    <source>
        <dbReference type="PROSITE" id="PS50076"/>
    </source>
</evidence>
<dbReference type="Gene3D" id="1.10.287.110">
    <property type="entry name" value="DnaJ domain"/>
    <property type="match status" value="1"/>
</dbReference>
<dbReference type="OrthoDB" id="5810603at2759"/>
<reference evidence="5" key="2">
    <citation type="submission" date="2025-08" db="UniProtKB">
        <authorList>
            <consortium name="Ensembl"/>
        </authorList>
    </citation>
    <scope>IDENTIFICATION</scope>
</reference>
<evidence type="ECO:0000256" key="1">
    <source>
        <dbReference type="ARBA" id="ARBA00020920"/>
    </source>
</evidence>
<proteinExistence type="predicted"/>
<name>A0A8C9WNY9_SCLFO</name>
<feature type="domain" description="Thioredoxin" evidence="4">
    <location>
        <begin position="620"/>
        <end position="778"/>
    </location>
</feature>
<keyword evidence="2" id="KW-0812">Transmembrane</keyword>
<organism evidence="5 6">
    <name type="scientific">Scleropages formosus</name>
    <name type="common">Asian bonytongue</name>
    <name type="synonym">Osteoglossum formosum</name>
    <dbReference type="NCBI Taxonomy" id="113540"/>
    <lineage>
        <taxon>Eukaryota</taxon>
        <taxon>Metazoa</taxon>
        <taxon>Chordata</taxon>
        <taxon>Craniata</taxon>
        <taxon>Vertebrata</taxon>
        <taxon>Euteleostomi</taxon>
        <taxon>Actinopterygii</taxon>
        <taxon>Neopterygii</taxon>
        <taxon>Teleostei</taxon>
        <taxon>Osteoglossocephala</taxon>
        <taxon>Osteoglossomorpha</taxon>
        <taxon>Osteoglossiformes</taxon>
        <taxon>Osteoglossidae</taxon>
        <taxon>Scleropages</taxon>
    </lineage>
</organism>
<dbReference type="GO" id="GO:0036498">
    <property type="term" value="P:IRE1-mediated unfolded protein response"/>
    <property type="evidence" value="ECO:0007669"/>
    <property type="project" value="TreeGrafter"/>
</dbReference>
<dbReference type="PRINTS" id="PR00421">
    <property type="entry name" value="THIOREDOXIN"/>
</dbReference>
<dbReference type="SUPFAM" id="SSF52833">
    <property type="entry name" value="Thioredoxin-like"/>
    <property type="match status" value="6"/>
</dbReference>
<dbReference type="PRINTS" id="PR00625">
    <property type="entry name" value="JDOMAIN"/>
</dbReference>
<dbReference type="InterPro" id="IPR017937">
    <property type="entry name" value="Thioredoxin_CS"/>
</dbReference>
<evidence type="ECO:0000259" key="4">
    <source>
        <dbReference type="PROSITE" id="PS51352"/>
    </source>
</evidence>
<dbReference type="GO" id="GO:0051787">
    <property type="term" value="F:misfolded protein binding"/>
    <property type="evidence" value="ECO:0007669"/>
    <property type="project" value="TreeGrafter"/>
</dbReference>
<dbReference type="InterPro" id="IPR052460">
    <property type="entry name" value="ER_disulfide_reductase"/>
</dbReference>
<reference evidence="5" key="3">
    <citation type="submission" date="2025-09" db="UniProtKB">
        <authorList>
            <consortium name="Ensembl"/>
        </authorList>
    </citation>
    <scope>IDENTIFICATION</scope>
</reference>
<dbReference type="PANTHER" id="PTHR44340:SF1">
    <property type="entry name" value="DNAJ HOMOLOG SUBFAMILY C MEMBER 10"/>
    <property type="match status" value="1"/>
</dbReference>
<reference evidence="5 6" key="1">
    <citation type="submission" date="2019-04" db="EMBL/GenBank/DDBJ databases">
        <authorList>
            <consortium name="Wellcome Sanger Institute Data Sharing"/>
        </authorList>
    </citation>
    <scope>NUCLEOTIDE SEQUENCE [LARGE SCALE GENOMIC DNA]</scope>
</reference>
<dbReference type="PANTHER" id="PTHR44340">
    <property type="entry name" value="DNAJ HOMOLOG SUBFAMILY C MEMBER 10"/>
    <property type="match status" value="1"/>
</dbReference>
<dbReference type="SMART" id="SM00271">
    <property type="entry name" value="DnaJ"/>
    <property type="match status" value="1"/>
</dbReference>
<dbReference type="CDD" id="cd06257">
    <property type="entry name" value="DnaJ"/>
    <property type="match status" value="1"/>
</dbReference>
<dbReference type="CDD" id="cd03004">
    <property type="entry name" value="PDI_a_ERdj5_C"/>
    <property type="match status" value="1"/>
</dbReference>
<dbReference type="PROSITE" id="PS51352">
    <property type="entry name" value="THIOREDOXIN_2"/>
    <property type="match status" value="3"/>
</dbReference>
<sequence>RYLWSSLDSKRPCGNTLLALIIIIASLVAISSTDEDYYGLLGVTKEASSREIRRAFKKHALATHPDTNPKSEGVHTRFLRVRRAYEVLTDEDLRRKYDRYGEKGLQDSQEIDGYRSYDFYRYDFGVYDDDLEIITLDREDFDMAVNSGELWFVNFYFPNCADCHDLEPTWREFAKEMEGLLRVAAVDCGYSGDVCKRKGITSYPTFLLIKAGMVGKYLGDRSKESLTNFTMQFVKNKVTELWQGNVFGEIERAFVSGIGWIITFCAETGDCLSSEARQKLAGMLDGLANVGWMDCSRQPDLCASFDVTSSTTAYFSPSIQTEKQSTLFLQSLDTKEIYSEVLQRMPDVETLTKDIFSDKVARHRWLVSFSFGQAGLASHKYKKLKVLLKDLHIQVGKVDCITQAELCGSLYIQEPSIVVFKGLGINEFEIYHGGDMLYEVASFAKDSVRAHVTTLRPGHFPSDRKEPWLVEFFIPRCPPCHTLLPELRKASVQLFGQVKFGTLDCTVLKELCRKHNIRSYPTMVLFNQSSIHGYEGRHSAEGIVDFVEHLVNPVVVTLTPDTFQKLVKRRESTEAWLVDFYVPWCGPCQALLPEWRKVARVRALVVGTVDCGKYQSFCEQEDVQAYPEIRLFPQSGSHPDRSYGGWSRDAASLRTWALESLPRASEDLSPEDLRKHVYSGKEHWVLDFSAPWCEPCQDFAPEFELLAHMMKGSVRAGKVDCHTHSQACEKAGIKSYPTVRFYPYLGSSKQDQAGEPINSRDASGMADALRRHLRQLSARSPRTSAKVKVSLLCNLAITTVFNLT</sequence>
<keyword evidence="6" id="KW-1185">Reference proteome</keyword>
<dbReference type="GO" id="GO:0015035">
    <property type="term" value="F:protein-disulfide reductase activity"/>
    <property type="evidence" value="ECO:0007669"/>
    <property type="project" value="TreeGrafter"/>
</dbReference>
<dbReference type="FunFam" id="3.40.30.10:FF:000135">
    <property type="entry name" value="DnaJ homolog subfamily C member 10"/>
    <property type="match status" value="1"/>
</dbReference>
<dbReference type="Pfam" id="PF00226">
    <property type="entry name" value="DnaJ"/>
    <property type="match status" value="1"/>
</dbReference>
<feature type="domain" description="Thioredoxin" evidence="4">
    <location>
        <begin position="441"/>
        <end position="552"/>
    </location>
</feature>
<dbReference type="FunFam" id="1.10.287.110:FF:000029">
    <property type="entry name" value="DnaJ homolog subfamily C member 10"/>
    <property type="match status" value="1"/>
</dbReference>
<dbReference type="GO" id="GO:0016671">
    <property type="term" value="F:oxidoreductase activity, acting on a sulfur group of donors, disulfide as acceptor"/>
    <property type="evidence" value="ECO:0007669"/>
    <property type="project" value="TreeGrafter"/>
</dbReference>
<dbReference type="InterPro" id="IPR035674">
    <property type="entry name" value="ERdj5_TRX_C"/>
</dbReference>
<dbReference type="AlphaFoldDB" id="A0A8C9WNY9"/>
<evidence type="ECO:0000313" key="6">
    <source>
        <dbReference type="Proteomes" id="UP000694397"/>
    </source>
</evidence>
<dbReference type="InterPro" id="IPR036249">
    <property type="entry name" value="Thioredoxin-like_sf"/>
</dbReference>
<protein>
    <recommendedName>
        <fullName evidence="1">DnaJ homolog subfamily C member 10</fullName>
    </recommendedName>
</protein>